<name>K2G1R5_9BACT</name>
<protein>
    <submittedName>
        <fullName evidence="2">Uncharacterized protein</fullName>
    </submittedName>
</protein>
<feature type="transmembrane region" description="Helical" evidence="1">
    <location>
        <begin position="382"/>
        <end position="404"/>
    </location>
</feature>
<sequence>MAFFKAVCAKNNQKIELLVQFGSIEEARENLHRQWYSIIELKETSGNTLWDTGVFYFDILADWKVKTWQISSNDIFKAYVKLVDNLHYDVIHIYDQKDRDEKEKILITQKVKNSYDIFKWTKVEQDRKNEEKKIEDKKQEHVKSQWENLPEFLKKELNFYYGLIDKVLEKIDFILNNFRENLSEEKKEKLNELYNKLKQVKNITNVTKLKLIWEIALVKIWELQVELLEGHIIDNKKWILSETNKLLKSFWSSKQVILPEDDIRLKLNKIINDLIDNFKDFIKTNAKKDKIDKNSWKYYDILREKNIYEKKLKEVNKEITKNFFNKENKKRLELKKKLIKQNITLLWNRINNKKISYTKTIKGFNYYKDVIIYLLQRISDTIIYSLFIYSLFFVFLNISSVLFWKNLDINYDFLLYISLFAFLGFLLKISKNFIILAFCTIIYILFFIFLVINF</sequence>
<evidence type="ECO:0000256" key="1">
    <source>
        <dbReference type="SAM" id="Phobius"/>
    </source>
</evidence>
<evidence type="ECO:0000313" key="2">
    <source>
        <dbReference type="EMBL" id="EKE29128.1"/>
    </source>
</evidence>
<proteinExistence type="predicted"/>
<keyword evidence="1" id="KW-0812">Transmembrane</keyword>
<dbReference type="EMBL" id="AMFJ01000221">
    <property type="protein sequence ID" value="EKE29128.1"/>
    <property type="molecule type" value="Genomic_DNA"/>
</dbReference>
<feature type="transmembrane region" description="Helical" evidence="1">
    <location>
        <begin position="411"/>
        <end position="427"/>
    </location>
</feature>
<accession>K2G1R5</accession>
<dbReference type="AlphaFoldDB" id="K2G1R5"/>
<organism evidence="2">
    <name type="scientific">uncultured bacterium</name>
    <name type="common">gcode 4</name>
    <dbReference type="NCBI Taxonomy" id="1234023"/>
    <lineage>
        <taxon>Bacteria</taxon>
        <taxon>environmental samples</taxon>
    </lineage>
</organism>
<feature type="transmembrane region" description="Helical" evidence="1">
    <location>
        <begin position="433"/>
        <end position="452"/>
    </location>
</feature>
<keyword evidence="1" id="KW-0472">Membrane</keyword>
<keyword evidence="1" id="KW-1133">Transmembrane helix</keyword>
<reference evidence="2" key="1">
    <citation type="journal article" date="2012" name="Science">
        <title>Fermentation, hydrogen, and sulfur metabolism in multiple uncultivated bacterial phyla.</title>
        <authorList>
            <person name="Wrighton K.C."/>
            <person name="Thomas B.C."/>
            <person name="Sharon I."/>
            <person name="Miller C.S."/>
            <person name="Castelle C.J."/>
            <person name="VerBerkmoes N.C."/>
            <person name="Wilkins M.J."/>
            <person name="Hettich R.L."/>
            <person name="Lipton M.S."/>
            <person name="Williams K.H."/>
            <person name="Long P.E."/>
            <person name="Banfield J.F."/>
        </authorList>
    </citation>
    <scope>NUCLEOTIDE SEQUENCE [LARGE SCALE GENOMIC DNA]</scope>
</reference>
<gene>
    <name evidence="2" type="ORF">ACD_2C00221G0010</name>
</gene>
<comment type="caution">
    <text evidence="2">The sequence shown here is derived from an EMBL/GenBank/DDBJ whole genome shotgun (WGS) entry which is preliminary data.</text>
</comment>